<evidence type="ECO:0000256" key="1">
    <source>
        <dbReference type="SAM" id="MobiDB-lite"/>
    </source>
</evidence>
<feature type="domain" description="DnaJ homologue subfamily C member 28 conserved" evidence="2">
    <location>
        <begin position="14"/>
        <end position="78"/>
    </location>
</feature>
<dbReference type="EMBL" id="JBHUOF010000021">
    <property type="protein sequence ID" value="MFD2801190.1"/>
    <property type="molecule type" value="Genomic_DNA"/>
</dbReference>
<feature type="compositionally biased region" description="Basic and acidic residues" evidence="1">
    <location>
        <begin position="133"/>
        <end position="148"/>
    </location>
</feature>
<keyword evidence="4" id="KW-1185">Reference proteome</keyword>
<sequence>MAERKPPGMSFESWIEKQIREAEERGEFDNLPGAGKPLSNLDRPWLTTYAEREGLSLEAALPEPLLLRKEVERLPDTVAGLRTEDEVRRTAHELNLRIARWIRSGVGPRVHVAPVDVDEVVADWKAACPTPVRPERTPDVPRPSEPRARWWRRRRRRS</sequence>
<gene>
    <name evidence="3" type="ORF">ACFS2C_17495</name>
</gene>
<dbReference type="RefSeq" id="WP_377391410.1">
    <property type="nucleotide sequence ID" value="NZ_JBHSAN010000024.1"/>
</dbReference>
<evidence type="ECO:0000313" key="4">
    <source>
        <dbReference type="Proteomes" id="UP001597478"/>
    </source>
</evidence>
<feature type="compositionally biased region" description="Basic residues" evidence="1">
    <location>
        <begin position="149"/>
        <end position="158"/>
    </location>
</feature>
<evidence type="ECO:0000259" key="2">
    <source>
        <dbReference type="Pfam" id="PF09350"/>
    </source>
</evidence>
<protein>
    <submittedName>
        <fullName evidence="3">DUF1992 domain-containing protein</fullName>
    </submittedName>
</protein>
<dbReference type="Proteomes" id="UP001597478">
    <property type="component" value="Unassembled WGS sequence"/>
</dbReference>
<proteinExistence type="predicted"/>
<comment type="caution">
    <text evidence="3">The sequence shown here is derived from an EMBL/GenBank/DDBJ whole genome shotgun (WGS) entry which is preliminary data.</text>
</comment>
<reference evidence="4" key="1">
    <citation type="journal article" date="2019" name="Int. J. Syst. Evol. Microbiol.">
        <title>The Global Catalogue of Microorganisms (GCM) 10K type strain sequencing project: providing services to taxonomists for standard genome sequencing and annotation.</title>
        <authorList>
            <consortium name="The Broad Institute Genomics Platform"/>
            <consortium name="The Broad Institute Genome Sequencing Center for Infectious Disease"/>
            <person name="Wu L."/>
            <person name="Ma J."/>
        </authorList>
    </citation>
    <scope>NUCLEOTIDE SEQUENCE [LARGE SCALE GENOMIC DNA]</scope>
    <source>
        <strain evidence="4">IBRC-M 10906</strain>
    </source>
</reference>
<dbReference type="InterPro" id="IPR018961">
    <property type="entry name" value="DnaJ_homolog_subfam-C_membr-28"/>
</dbReference>
<organism evidence="3 4">
    <name type="scientific">Prauserella oleivorans</name>
    <dbReference type="NCBI Taxonomy" id="1478153"/>
    <lineage>
        <taxon>Bacteria</taxon>
        <taxon>Bacillati</taxon>
        <taxon>Actinomycetota</taxon>
        <taxon>Actinomycetes</taxon>
        <taxon>Pseudonocardiales</taxon>
        <taxon>Pseudonocardiaceae</taxon>
        <taxon>Prauserella</taxon>
    </lineage>
</organism>
<evidence type="ECO:0000313" key="3">
    <source>
        <dbReference type="EMBL" id="MFD2801190.1"/>
    </source>
</evidence>
<accession>A0ABW5WFN9</accession>
<name>A0ABW5WFN9_9PSEU</name>
<dbReference type="Pfam" id="PF09350">
    <property type="entry name" value="DJC28_CD"/>
    <property type="match status" value="1"/>
</dbReference>
<feature type="region of interest" description="Disordered" evidence="1">
    <location>
        <begin position="131"/>
        <end position="158"/>
    </location>
</feature>